<dbReference type="OrthoDB" id="2959185at2"/>
<dbReference type="InterPro" id="IPR045079">
    <property type="entry name" value="Oxoprolinase-like"/>
</dbReference>
<feature type="domain" description="Hydantoinase B/oxoprolinase" evidence="1">
    <location>
        <begin position="2"/>
        <end position="344"/>
    </location>
</feature>
<dbReference type="GO" id="GO:0005829">
    <property type="term" value="C:cytosol"/>
    <property type="evidence" value="ECO:0007669"/>
    <property type="project" value="TreeGrafter"/>
</dbReference>
<protein>
    <submittedName>
        <fullName evidence="2">Methylhydantoinase</fullName>
    </submittedName>
</protein>
<dbReference type="GO" id="GO:0017168">
    <property type="term" value="F:5-oxoprolinase (ATP-hydrolyzing) activity"/>
    <property type="evidence" value="ECO:0007669"/>
    <property type="project" value="TreeGrafter"/>
</dbReference>
<evidence type="ECO:0000259" key="1">
    <source>
        <dbReference type="Pfam" id="PF02538"/>
    </source>
</evidence>
<evidence type="ECO:0000313" key="2">
    <source>
        <dbReference type="EMBL" id="PWA09429.1"/>
    </source>
</evidence>
<comment type="caution">
    <text evidence="2">The sequence shown here is derived from an EMBL/GenBank/DDBJ whole genome shotgun (WGS) entry which is preliminary data.</text>
</comment>
<gene>
    <name evidence="2" type="ORF">DCC39_13095</name>
</gene>
<reference evidence="2 3" key="1">
    <citation type="submission" date="2018-04" db="EMBL/GenBank/DDBJ databases">
        <title>Camelliibacillus theae gen. nov., sp. nov., isolated from Pu'er tea.</title>
        <authorList>
            <person name="Niu L."/>
        </authorList>
    </citation>
    <scope>NUCLEOTIDE SEQUENCE [LARGE SCALE GENOMIC DNA]</scope>
    <source>
        <strain evidence="2 3">T8</strain>
    </source>
</reference>
<organism evidence="2 3">
    <name type="scientific">Pueribacillus theae</name>
    <dbReference type="NCBI Taxonomy" id="2171751"/>
    <lineage>
        <taxon>Bacteria</taxon>
        <taxon>Bacillati</taxon>
        <taxon>Bacillota</taxon>
        <taxon>Bacilli</taxon>
        <taxon>Bacillales</taxon>
        <taxon>Bacillaceae</taxon>
        <taxon>Pueribacillus</taxon>
    </lineage>
</organism>
<dbReference type="PANTHER" id="PTHR11365:SF23">
    <property type="entry name" value="HYPOTHETICAL 5-OXOPROLINASE (EUROFUNG)-RELATED"/>
    <property type="match status" value="1"/>
</dbReference>
<dbReference type="EMBL" id="QCZG01000029">
    <property type="protein sequence ID" value="PWA09429.1"/>
    <property type="molecule type" value="Genomic_DNA"/>
</dbReference>
<name>A0A2U1JWU9_9BACI</name>
<keyword evidence="3" id="KW-1185">Reference proteome</keyword>
<dbReference type="PANTHER" id="PTHR11365">
    <property type="entry name" value="5-OXOPROLINASE RELATED"/>
    <property type="match status" value="1"/>
</dbReference>
<dbReference type="GO" id="GO:0006749">
    <property type="term" value="P:glutathione metabolic process"/>
    <property type="evidence" value="ECO:0007669"/>
    <property type="project" value="TreeGrafter"/>
</dbReference>
<proteinExistence type="predicted"/>
<evidence type="ECO:0000313" key="3">
    <source>
        <dbReference type="Proteomes" id="UP000245998"/>
    </source>
</evidence>
<dbReference type="RefSeq" id="WP_116555358.1">
    <property type="nucleotide sequence ID" value="NZ_QCZG01000029.1"/>
</dbReference>
<dbReference type="InterPro" id="IPR003692">
    <property type="entry name" value="Hydantoinase_B"/>
</dbReference>
<dbReference type="Pfam" id="PF02538">
    <property type="entry name" value="Hydantoinase_B"/>
    <property type="match status" value="1"/>
</dbReference>
<accession>A0A2U1JWU9</accession>
<dbReference type="Proteomes" id="UP000245998">
    <property type="component" value="Unassembled WGS sequence"/>
</dbReference>
<sequence>MIEAQIFYSKLQAICREMGHNLERTSRSPLLALDRSYASAILTEELELAVQKQYDVGHLYALRDSVATMFDYFSYDLAEGDIILVADPYSGGTQGQTVTMAAPLFQEGELVLFPVVRAQMMDFAGEYPGGYHPEAFEVWQEGIRVTPIKLYHRGVLQRDVWRFLLANSRAPSLLESDLKAMVACLRLAEEQIADVLGSYRPEETEAFLKHIFQYSETQVRRLISDLPEVTFQSKACLKDEKAGEVPIHVKLMKENDSLTIDFSGTGNQVETPLNSPIASTKAYAVWPFLTSFENGIDLNEGTLLPFHFNIEEGTIVSPHFPAATAFSGKITGHFISEAVVSSLRSGGLKKEIIPSIHGMGPEAVLYPPIGKEREIEPLFLVPGFPISSSGWGPSPLYGEKLLVSAEELEMHDGFQMVSRELDNGQGMTVQLVNHRADIYANLIQPVAKNEEYGSIEITGSRTASFHESALGELLKYGDQITFRYPGKGSDES</sequence>
<dbReference type="AlphaFoldDB" id="A0A2U1JWU9"/>